<name>A0ABP9Q8K4_9PSEU</name>
<evidence type="ECO:0008006" key="3">
    <source>
        <dbReference type="Google" id="ProtNLM"/>
    </source>
</evidence>
<evidence type="ECO:0000313" key="2">
    <source>
        <dbReference type="Proteomes" id="UP001428817"/>
    </source>
</evidence>
<accession>A0ABP9Q8K4</accession>
<evidence type="ECO:0000313" key="1">
    <source>
        <dbReference type="EMBL" id="GAA5155715.1"/>
    </source>
</evidence>
<organism evidence="1 2">
    <name type="scientific">Pseudonocardia eucalypti</name>
    <dbReference type="NCBI Taxonomy" id="648755"/>
    <lineage>
        <taxon>Bacteria</taxon>
        <taxon>Bacillati</taxon>
        <taxon>Actinomycetota</taxon>
        <taxon>Actinomycetes</taxon>
        <taxon>Pseudonocardiales</taxon>
        <taxon>Pseudonocardiaceae</taxon>
        <taxon>Pseudonocardia</taxon>
    </lineage>
</organism>
<proteinExistence type="predicted"/>
<keyword evidence="2" id="KW-1185">Reference proteome</keyword>
<protein>
    <recommendedName>
        <fullName evidence="3">DUF559 domain-containing protein</fullName>
    </recommendedName>
</protein>
<dbReference type="EMBL" id="BAABJP010000010">
    <property type="protein sequence ID" value="GAA5155715.1"/>
    <property type="molecule type" value="Genomic_DNA"/>
</dbReference>
<sequence>MPRQDELAADEVRLVRGMEVTTGERTAYDLARREPLTEAVVAVDALCARFGFPPAELLEFARRYPGARGVRRLPEVVALADPRAESPMETRPRLLLVLAGLPHPCVQYPVRDRSGRVVATVDQAYPAERIAVEYEGGEHFTPDRGSRDVYRYPRRTDLGWRVFRYAAADVYRRPTEVVAEVARAPRPP</sequence>
<comment type="caution">
    <text evidence="1">The sequence shown here is derived from an EMBL/GenBank/DDBJ whole genome shotgun (WGS) entry which is preliminary data.</text>
</comment>
<dbReference type="Proteomes" id="UP001428817">
    <property type="component" value="Unassembled WGS sequence"/>
</dbReference>
<gene>
    <name evidence="1" type="ORF">GCM10023321_29770</name>
</gene>
<reference evidence="2" key="1">
    <citation type="journal article" date="2019" name="Int. J. Syst. Evol. Microbiol.">
        <title>The Global Catalogue of Microorganisms (GCM) 10K type strain sequencing project: providing services to taxonomists for standard genome sequencing and annotation.</title>
        <authorList>
            <consortium name="The Broad Institute Genomics Platform"/>
            <consortium name="The Broad Institute Genome Sequencing Center for Infectious Disease"/>
            <person name="Wu L."/>
            <person name="Ma J."/>
        </authorList>
    </citation>
    <scope>NUCLEOTIDE SEQUENCE [LARGE SCALE GENOMIC DNA]</scope>
    <source>
        <strain evidence="2">JCM 18303</strain>
    </source>
</reference>